<reference evidence="2" key="1">
    <citation type="submission" date="2021-02" db="EMBL/GenBank/DDBJ databases">
        <authorList>
            <person name="Dougan E. K."/>
            <person name="Rhodes N."/>
            <person name="Thang M."/>
            <person name="Chan C."/>
        </authorList>
    </citation>
    <scope>NUCLEOTIDE SEQUENCE</scope>
</reference>
<keyword evidence="3" id="KW-1185">Reference proteome</keyword>
<feature type="compositionally biased region" description="Polar residues" evidence="1">
    <location>
        <begin position="38"/>
        <end position="64"/>
    </location>
</feature>
<protein>
    <submittedName>
        <fullName evidence="2">Uncharacterized protein</fullName>
    </submittedName>
</protein>
<proteinExistence type="predicted"/>
<dbReference type="EMBL" id="CAJNNV010004076">
    <property type="protein sequence ID" value="CAE8590111.1"/>
    <property type="molecule type" value="Genomic_DNA"/>
</dbReference>
<evidence type="ECO:0000313" key="3">
    <source>
        <dbReference type="Proteomes" id="UP000654075"/>
    </source>
</evidence>
<accession>A0A813DUR2</accession>
<evidence type="ECO:0000256" key="1">
    <source>
        <dbReference type="SAM" id="MobiDB-lite"/>
    </source>
</evidence>
<sequence>MWVGPLFGAAVAALVYRPFSHRLEHLKVAQDEKPYQPRTATDGSAGSTVSTYCQGSSASVDSMA</sequence>
<dbReference type="Proteomes" id="UP000654075">
    <property type="component" value="Unassembled WGS sequence"/>
</dbReference>
<organism evidence="2 3">
    <name type="scientific">Polarella glacialis</name>
    <name type="common">Dinoflagellate</name>
    <dbReference type="NCBI Taxonomy" id="89957"/>
    <lineage>
        <taxon>Eukaryota</taxon>
        <taxon>Sar</taxon>
        <taxon>Alveolata</taxon>
        <taxon>Dinophyceae</taxon>
        <taxon>Suessiales</taxon>
        <taxon>Suessiaceae</taxon>
        <taxon>Polarella</taxon>
    </lineage>
</organism>
<feature type="region of interest" description="Disordered" evidence="1">
    <location>
        <begin position="30"/>
        <end position="64"/>
    </location>
</feature>
<name>A0A813DUR2_POLGL</name>
<evidence type="ECO:0000313" key="2">
    <source>
        <dbReference type="EMBL" id="CAE8590111.1"/>
    </source>
</evidence>
<comment type="caution">
    <text evidence="2">The sequence shown here is derived from an EMBL/GenBank/DDBJ whole genome shotgun (WGS) entry which is preliminary data.</text>
</comment>
<gene>
    <name evidence="2" type="ORF">PGLA1383_LOCUS8837</name>
</gene>
<dbReference type="AlphaFoldDB" id="A0A813DUR2"/>